<evidence type="ECO:0000259" key="1">
    <source>
        <dbReference type="Pfam" id="PF07110"/>
    </source>
</evidence>
<gene>
    <name evidence="2" type="ORF">MKP05_04545</name>
</gene>
<sequence length="104" mass="11616">MIDVLVMYPNRDGMRFDDGYYLGEHAALVARLLDGYGMRFMRVAKGSDTGSPYYIVTHLGFDSLEGFQTAIDAVGSTIFEDIPRFTDVEPLIQVGHVLMNHPLS</sequence>
<dbReference type="PANTHER" id="PTHR40260:SF2">
    <property type="entry name" value="BLR8190 PROTEIN"/>
    <property type="match status" value="1"/>
</dbReference>
<evidence type="ECO:0000313" key="2">
    <source>
        <dbReference type="EMBL" id="MCH4562403.1"/>
    </source>
</evidence>
<organism evidence="2 3">
    <name type="scientific">Halomonas flagellata</name>
    <dbReference type="NCBI Taxonomy" id="2920385"/>
    <lineage>
        <taxon>Bacteria</taxon>
        <taxon>Pseudomonadati</taxon>
        <taxon>Pseudomonadota</taxon>
        <taxon>Gammaproteobacteria</taxon>
        <taxon>Oceanospirillales</taxon>
        <taxon>Halomonadaceae</taxon>
        <taxon>Halomonas</taxon>
    </lineage>
</organism>
<dbReference type="Proteomes" id="UP001202117">
    <property type="component" value="Unassembled WGS sequence"/>
</dbReference>
<dbReference type="NCBIfam" id="TIGR02118">
    <property type="entry name" value="EthD family reductase"/>
    <property type="match status" value="1"/>
</dbReference>
<feature type="domain" description="EthD" evidence="1">
    <location>
        <begin position="19"/>
        <end position="88"/>
    </location>
</feature>
<evidence type="ECO:0000313" key="3">
    <source>
        <dbReference type="Proteomes" id="UP001202117"/>
    </source>
</evidence>
<dbReference type="SUPFAM" id="SSF54909">
    <property type="entry name" value="Dimeric alpha+beta barrel"/>
    <property type="match status" value="1"/>
</dbReference>
<dbReference type="PANTHER" id="PTHR40260">
    <property type="entry name" value="BLR8190 PROTEIN"/>
    <property type="match status" value="1"/>
</dbReference>
<accession>A0ABS9RRC3</accession>
<dbReference type="Gene3D" id="3.30.70.100">
    <property type="match status" value="1"/>
</dbReference>
<proteinExistence type="predicted"/>
<dbReference type="Pfam" id="PF07110">
    <property type="entry name" value="EthD"/>
    <property type="match status" value="1"/>
</dbReference>
<reference evidence="2 3" key="1">
    <citation type="submission" date="2022-02" db="EMBL/GenBank/DDBJ databases">
        <title>Halomonas fukangensis sp. nov., a halophilic bacterium isolated from a bulk soil of Kalidium foliatum at Fukang.</title>
        <authorList>
            <person name="Huang Y."/>
        </authorList>
    </citation>
    <scope>NUCLEOTIDE SEQUENCE [LARGE SCALE GENOMIC DNA]</scope>
    <source>
        <strain evidence="2 3">EGI 63088</strain>
    </source>
</reference>
<comment type="caution">
    <text evidence="2">The sequence shown here is derived from an EMBL/GenBank/DDBJ whole genome shotgun (WGS) entry which is preliminary data.</text>
</comment>
<name>A0ABS9RRC3_9GAMM</name>
<dbReference type="InterPro" id="IPR009799">
    <property type="entry name" value="EthD_dom"/>
</dbReference>
<keyword evidence="3" id="KW-1185">Reference proteome</keyword>
<dbReference type="RefSeq" id="WP_240567231.1">
    <property type="nucleotide sequence ID" value="NZ_JAKVPY010000004.1"/>
</dbReference>
<dbReference type="InterPro" id="IPR011008">
    <property type="entry name" value="Dimeric_a/b-barrel"/>
</dbReference>
<dbReference type="EMBL" id="JAKVPY010000004">
    <property type="protein sequence ID" value="MCH4562403.1"/>
    <property type="molecule type" value="Genomic_DNA"/>
</dbReference>
<protein>
    <submittedName>
        <fullName evidence="2">EthD family reductase</fullName>
    </submittedName>
</protein>